<dbReference type="GO" id="GO:0032757">
    <property type="term" value="P:positive regulation of interleukin-8 production"/>
    <property type="evidence" value="ECO:0007669"/>
    <property type="project" value="Ensembl"/>
</dbReference>
<dbReference type="AlphaFoldDB" id="A0A8C8XCF7"/>
<name>A0A8C8XCF7_PANLE</name>
<feature type="domain" description="TIR" evidence="14">
    <location>
        <begin position="758"/>
        <end position="903"/>
    </location>
</feature>
<dbReference type="RefSeq" id="XP_042780762.1">
    <property type="nucleotide sequence ID" value="XM_042924828.1"/>
</dbReference>
<dbReference type="KEGG" id="plez:122211592"/>
<dbReference type="RefSeq" id="XP_042780768.1">
    <property type="nucleotide sequence ID" value="XM_042924834.1"/>
</dbReference>
<dbReference type="CTD" id="7100"/>
<dbReference type="GO" id="GO:0002224">
    <property type="term" value="P:toll-like receptor signaling pathway"/>
    <property type="evidence" value="ECO:0007669"/>
    <property type="project" value="TreeGrafter"/>
</dbReference>
<keyword evidence="11" id="KW-0675">Receptor</keyword>
<protein>
    <submittedName>
        <fullName evidence="15">Toll like receptor 5</fullName>
    </submittedName>
</protein>
<dbReference type="GeneTree" id="ENSGT00940000162464"/>
<dbReference type="RefSeq" id="XP_042780763.1">
    <property type="nucleotide sequence ID" value="XM_042924829.1"/>
</dbReference>
<dbReference type="Gene3D" id="3.40.50.10140">
    <property type="entry name" value="Toll/interleukin-1 receptor homology (TIR) domain"/>
    <property type="match status" value="1"/>
</dbReference>
<dbReference type="RefSeq" id="XP_042780761.1">
    <property type="nucleotide sequence ID" value="XM_042924827.1"/>
</dbReference>
<evidence type="ECO:0000256" key="8">
    <source>
        <dbReference type="ARBA" id="ARBA00022859"/>
    </source>
</evidence>
<accession>A0A8C8XCF7</accession>
<reference evidence="15" key="1">
    <citation type="submission" date="2025-08" db="UniProtKB">
        <authorList>
            <consortium name="Ensembl"/>
        </authorList>
    </citation>
    <scope>IDENTIFICATION</scope>
</reference>
<keyword evidence="13" id="KW-0395">Inflammatory response</keyword>
<evidence type="ECO:0000256" key="11">
    <source>
        <dbReference type="ARBA" id="ARBA00023170"/>
    </source>
</evidence>
<dbReference type="Pfam" id="PF13855">
    <property type="entry name" value="LRR_8"/>
    <property type="match status" value="4"/>
</dbReference>
<dbReference type="SMART" id="SM00082">
    <property type="entry name" value="LRRCT"/>
    <property type="match status" value="1"/>
</dbReference>
<comment type="similarity">
    <text evidence="2">Belongs to the Toll-like receptor family.</text>
</comment>
<dbReference type="FunFam" id="3.40.50.10140:FF:000001">
    <property type="entry name" value="Toll-like receptor 2"/>
    <property type="match status" value="1"/>
</dbReference>
<dbReference type="GO" id="GO:0045087">
    <property type="term" value="P:innate immune response"/>
    <property type="evidence" value="ECO:0007669"/>
    <property type="project" value="UniProtKB-KW"/>
</dbReference>
<dbReference type="PANTHER" id="PTHR24365">
    <property type="entry name" value="TOLL-LIKE RECEPTOR"/>
    <property type="match status" value="1"/>
</dbReference>
<dbReference type="SUPFAM" id="SSF52058">
    <property type="entry name" value="L domain-like"/>
    <property type="match status" value="1"/>
</dbReference>
<dbReference type="RefSeq" id="XP_042780766.1">
    <property type="nucleotide sequence ID" value="XM_042924832.1"/>
</dbReference>
<keyword evidence="9" id="KW-1133">Transmembrane helix</keyword>
<organism evidence="15 16">
    <name type="scientific">Panthera leo</name>
    <name type="common">Lion</name>
    <dbReference type="NCBI Taxonomy" id="9689"/>
    <lineage>
        <taxon>Eukaryota</taxon>
        <taxon>Metazoa</taxon>
        <taxon>Chordata</taxon>
        <taxon>Craniata</taxon>
        <taxon>Vertebrata</taxon>
        <taxon>Euteleostomi</taxon>
        <taxon>Mammalia</taxon>
        <taxon>Eutheria</taxon>
        <taxon>Laurasiatheria</taxon>
        <taxon>Carnivora</taxon>
        <taxon>Feliformia</taxon>
        <taxon>Felidae</taxon>
        <taxon>Pantherinae</taxon>
        <taxon>Panthera</taxon>
    </lineage>
</organism>
<evidence type="ECO:0000256" key="6">
    <source>
        <dbReference type="ARBA" id="ARBA00022729"/>
    </source>
</evidence>
<dbReference type="InterPro" id="IPR000157">
    <property type="entry name" value="TIR_dom"/>
</dbReference>
<dbReference type="SUPFAM" id="SSF52047">
    <property type="entry name" value="RNI-like"/>
    <property type="match status" value="1"/>
</dbReference>
<dbReference type="PANTHER" id="PTHR24365:SF525">
    <property type="entry name" value="TOLL-LIKE RECEPTOR 5"/>
    <property type="match status" value="1"/>
</dbReference>
<dbReference type="GeneID" id="122211592"/>
<dbReference type="SMART" id="SM00255">
    <property type="entry name" value="TIR"/>
    <property type="match status" value="1"/>
</dbReference>
<evidence type="ECO:0000256" key="10">
    <source>
        <dbReference type="ARBA" id="ARBA00023136"/>
    </source>
</evidence>
<dbReference type="SMART" id="SM00369">
    <property type="entry name" value="LRR_TYP"/>
    <property type="match status" value="12"/>
</dbReference>
<keyword evidence="7" id="KW-0677">Repeat</keyword>
<evidence type="ECO:0000256" key="9">
    <source>
        <dbReference type="ARBA" id="ARBA00022989"/>
    </source>
</evidence>
<dbReference type="InterPro" id="IPR032675">
    <property type="entry name" value="LRR_dom_sf"/>
</dbReference>
<keyword evidence="16" id="KW-1185">Reference proteome</keyword>
<evidence type="ECO:0000256" key="13">
    <source>
        <dbReference type="ARBA" id="ARBA00023198"/>
    </source>
</evidence>
<dbReference type="InterPro" id="IPR001611">
    <property type="entry name" value="Leu-rich_rpt"/>
</dbReference>
<proteinExistence type="inferred from homology"/>
<evidence type="ECO:0000256" key="2">
    <source>
        <dbReference type="ARBA" id="ARBA00009634"/>
    </source>
</evidence>
<dbReference type="RefSeq" id="XP_042780770.1">
    <property type="nucleotide sequence ID" value="XM_042924836.1"/>
</dbReference>
<evidence type="ECO:0000256" key="7">
    <source>
        <dbReference type="ARBA" id="ARBA00022737"/>
    </source>
</evidence>
<dbReference type="GO" id="GO:0005149">
    <property type="term" value="F:interleukin-1 receptor binding"/>
    <property type="evidence" value="ECO:0007669"/>
    <property type="project" value="Ensembl"/>
</dbReference>
<dbReference type="GO" id="GO:0006954">
    <property type="term" value="P:inflammatory response"/>
    <property type="evidence" value="ECO:0007669"/>
    <property type="project" value="UniProtKB-KW"/>
</dbReference>
<dbReference type="RefSeq" id="XP_042780767.1">
    <property type="nucleotide sequence ID" value="XM_042924833.1"/>
</dbReference>
<dbReference type="GO" id="GO:0005886">
    <property type="term" value="C:plasma membrane"/>
    <property type="evidence" value="ECO:0007669"/>
    <property type="project" value="Ensembl"/>
</dbReference>
<keyword evidence="4" id="KW-0433">Leucine-rich repeat</keyword>
<evidence type="ECO:0000256" key="4">
    <source>
        <dbReference type="ARBA" id="ARBA00022614"/>
    </source>
</evidence>
<dbReference type="OMA" id="SYAQSRC"/>
<dbReference type="GO" id="GO:0034146">
    <property type="term" value="P:toll-like receptor 5 signaling pathway"/>
    <property type="evidence" value="ECO:0007669"/>
    <property type="project" value="Ensembl"/>
</dbReference>
<keyword evidence="3" id="KW-0399">Innate immunity</keyword>
<evidence type="ECO:0000313" key="15">
    <source>
        <dbReference type="Ensembl" id="ENSPLOP00000015134.1"/>
    </source>
</evidence>
<dbReference type="RefSeq" id="XP_042780771.1">
    <property type="nucleotide sequence ID" value="XM_042924837.1"/>
</dbReference>
<evidence type="ECO:0000256" key="12">
    <source>
        <dbReference type="ARBA" id="ARBA00023180"/>
    </source>
</evidence>
<dbReference type="Ensembl" id="ENSPLOT00000016773.1">
    <property type="protein sequence ID" value="ENSPLOP00000015134.1"/>
    <property type="gene ID" value="ENSPLOG00000011113.1"/>
</dbReference>
<evidence type="ECO:0000256" key="1">
    <source>
        <dbReference type="ARBA" id="ARBA00004479"/>
    </source>
</evidence>
<comment type="subcellular location">
    <subcellularLocation>
        <location evidence="1">Membrane</location>
        <topology evidence="1">Single-pass type I membrane protein</topology>
    </subcellularLocation>
</comment>
<reference evidence="15" key="2">
    <citation type="submission" date="2025-09" db="UniProtKB">
        <authorList>
            <consortium name="Ensembl"/>
        </authorList>
    </citation>
    <scope>IDENTIFICATION</scope>
</reference>
<dbReference type="PROSITE" id="PS51450">
    <property type="entry name" value="LRR"/>
    <property type="match status" value="4"/>
</dbReference>
<evidence type="ECO:0000313" key="16">
    <source>
        <dbReference type="Proteomes" id="UP000694399"/>
    </source>
</evidence>
<keyword evidence="12" id="KW-0325">Glycoprotein</keyword>
<dbReference type="Proteomes" id="UP000694399">
    <property type="component" value="Unassembled WGS sequence"/>
</dbReference>
<dbReference type="FunFam" id="3.80.10.10:FF:000592">
    <property type="entry name" value="Toll-like receptor 5"/>
    <property type="match status" value="1"/>
</dbReference>
<keyword evidence="10" id="KW-0472">Membrane</keyword>
<dbReference type="InterPro" id="IPR000483">
    <property type="entry name" value="Cys-rich_flank_reg_C"/>
</dbReference>
<keyword evidence="8" id="KW-0391">Immunity</keyword>
<dbReference type="SMART" id="SM00365">
    <property type="entry name" value="LRR_SD22"/>
    <property type="match status" value="6"/>
</dbReference>
<dbReference type="SUPFAM" id="SSF52200">
    <property type="entry name" value="Toll/Interleukin receptor TIR domain"/>
    <property type="match status" value="1"/>
</dbReference>
<evidence type="ECO:0000256" key="5">
    <source>
        <dbReference type="ARBA" id="ARBA00022692"/>
    </source>
</evidence>
<dbReference type="GO" id="GO:0071260">
    <property type="term" value="P:cellular response to mechanical stimulus"/>
    <property type="evidence" value="ECO:0007669"/>
    <property type="project" value="Ensembl"/>
</dbReference>
<dbReference type="Pfam" id="PF01582">
    <property type="entry name" value="TIR"/>
    <property type="match status" value="1"/>
</dbReference>
<dbReference type="InterPro" id="IPR003591">
    <property type="entry name" value="Leu-rich_rpt_typical-subtyp"/>
</dbReference>
<dbReference type="Pfam" id="PF00560">
    <property type="entry name" value="LRR_1"/>
    <property type="match status" value="1"/>
</dbReference>
<evidence type="ECO:0000259" key="14">
    <source>
        <dbReference type="PROSITE" id="PS50104"/>
    </source>
</evidence>
<keyword evidence="5" id="KW-0812">Transmembrane</keyword>
<dbReference type="PROSITE" id="PS50104">
    <property type="entry name" value="TIR"/>
    <property type="match status" value="1"/>
</dbReference>
<dbReference type="FunFam" id="3.80.10.10:FF:000306">
    <property type="entry name" value="Toll-like receptor 5"/>
    <property type="match status" value="1"/>
</dbReference>
<keyword evidence="6" id="KW-0732">Signal</keyword>
<sequence length="939" mass="104821">MNRYCKDHVSEGLGIVLTLQAHPPTAAPTKGLGSRQVVREPPCPRGPRAMPGARSAVSSFSRLLRGIMGDPLDLVFGVVLVASPVLAISSCSSDGRLALYRFCNLTQVPWVPGTTEILLLSFNYIETVTASSFPLLEQLGLLELGTQYTPLRIDREAFRNLPNLRVLDLGGSHMHFLHLDAFQGLPHLLELRLFFCALSDAVLRDGYFRNLESLTRLDLSKNQIRSLHLHPSFRELNSLKSIDFSLNQIPIVCEQELKPLQGKTLSFLSLATNGLYNRVPMDWAKCMNPFRDMVLETLDVSHNGWTVDVTGNFSRAINGSQTSSLVLAYHIMGAGFGFRNIRDPDRSTFAGLARSSVARLDLSHGFIFSLNFRLFESLRHLKVLNLAHNKINKIAGEAFYGLDSLQVLNMSHNLLGELYNSDFGGLPEVAYIDLQNNHIGIIQDQTFKSLKTLQTLDLRDNALKTISFIPSIPTIFLGSNKLVTLPNVRLTANFIHLSENRLEDLDSLYFLLRVPHLQILILNQNRLSSCNPAHAPAGSLSLEKLFLGGNMLQLAWETGFCWDVFKGLSQLQVLYLNNNYLNSLPPGVFSDLTALRGLSLSSNRLTVLSPGDLPANLEVLDVSRNQLLSPDPDLFAGLSAVDITYNKFICECELRPFISWLNQTNVTVLGSHADVLCMYPASLAGTSLSSVSMEGCDEEEVLKSLKLSLFVLSSVTVTLFLTAVLTVAKFRGLCFLCYKAACRLLSTDHAKGSGSDVYKYDAYLCFSNKDFEWVQNALLKHLDAQYSDQNRFNLCFEERDFVPGQDHIANIQDAVWGSRKVVCLVSRHFLRDGWCLEAFSYAQSRCVSDLDGALILVVVGSLSQYQLMKHQSLRGFVRKRQYLRWPEDVQDVDWFLNKLSQHLLKKETGTKRDGDIQLHTVASVSSSANPKPRTALHLR</sequence>
<dbReference type="RefSeq" id="XP_042780764.1">
    <property type="nucleotide sequence ID" value="XM_042924830.1"/>
</dbReference>
<evidence type="ECO:0000256" key="3">
    <source>
        <dbReference type="ARBA" id="ARBA00022588"/>
    </source>
</evidence>
<dbReference type="RefSeq" id="XP_042780769.1">
    <property type="nucleotide sequence ID" value="XM_042924835.1"/>
</dbReference>
<gene>
    <name evidence="15" type="primary">TLR5</name>
</gene>
<dbReference type="GO" id="GO:0038187">
    <property type="term" value="F:pattern recognition receptor activity"/>
    <property type="evidence" value="ECO:0007669"/>
    <property type="project" value="Ensembl"/>
</dbReference>
<dbReference type="Gene3D" id="3.80.10.10">
    <property type="entry name" value="Ribonuclease Inhibitor"/>
    <property type="match status" value="3"/>
</dbReference>
<dbReference type="InterPro" id="IPR035897">
    <property type="entry name" value="Toll_tir_struct_dom_sf"/>
</dbReference>